<dbReference type="GO" id="GO:0051538">
    <property type="term" value="F:3 iron, 4 sulfur cluster binding"/>
    <property type="evidence" value="ECO:0007669"/>
    <property type="project" value="UniProtKB-KW"/>
</dbReference>
<dbReference type="PANTHER" id="PTHR36923:SF3">
    <property type="entry name" value="FERREDOXIN"/>
    <property type="match status" value="1"/>
</dbReference>
<dbReference type="EMBL" id="RDBF01000001">
    <property type="protein sequence ID" value="RLV57238.1"/>
    <property type="molecule type" value="Genomic_DNA"/>
</dbReference>
<keyword evidence="7" id="KW-0003">3Fe-4S</keyword>
<evidence type="ECO:0000256" key="3">
    <source>
        <dbReference type="ARBA" id="ARBA00022723"/>
    </source>
</evidence>
<evidence type="ECO:0000256" key="5">
    <source>
        <dbReference type="ARBA" id="ARBA00023004"/>
    </source>
</evidence>
<keyword evidence="9" id="KW-1185">Reference proteome</keyword>
<comment type="caution">
    <text evidence="8">The sequence shown here is derived from an EMBL/GenBank/DDBJ whole genome shotgun (WGS) entry which is preliminary data.</text>
</comment>
<dbReference type="OrthoDB" id="4741951at2"/>
<dbReference type="AlphaFoldDB" id="A0A3L8PS68"/>
<protein>
    <submittedName>
        <fullName evidence="8">Ferredoxin</fullName>
    </submittedName>
</protein>
<dbReference type="Pfam" id="PF13459">
    <property type="entry name" value="Fer4_15"/>
    <property type="match status" value="1"/>
</dbReference>
<keyword evidence="6" id="KW-0411">Iron-sulfur</keyword>
<dbReference type="PANTHER" id="PTHR36923">
    <property type="entry name" value="FERREDOXIN"/>
    <property type="match status" value="1"/>
</dbReference>
<evidence type="ECO:0000256" key="6">
    <source>
        <dbReference type="ARBA" id="ARBA00023014"/>
    </source>
</evidence>
<keyword evidence="3" id="KW-0479">Metal-binding</keyword>
<dbReference type="RefSeq" id="WP_121792647.1">
    <property type="nucleotide sequence ID" value="NZ_RDBF01000001.1"/>
</dbReference>
<keyword evidence="2" id="KW-0813">Transport</keyword>
<keyword evidence="5" id="KW-0408">Iron</keyword>
<evidence type="ECO:0000256" key="4">
    <source>
        <dbReference type="ARBA" id="ARBA00022982"/>
    </source>
</evidence>
<evidence type="ECO:0000256" key="7">
    <source>
        <dbReference type="ARBA" id="ARBA00023291"/>
    </source>
</evidence>
<evidence type="ECO:0000256" key="2">
    <source>
        <dbReference type="ARBA" id="ARBA00022448"/>
    </source>
</evidence>
<dbReference type="GO" id="GO:0046872">
    <property type="term" value="F:metal ion binding"/>
    <property type="evidence" value="ECO:0007669"/>
    <property type="project" value="UniProtKB-KW"/>
</dbReference>
<gene>
    <name evidence="8" type="ORF">D9V41_00870</name>
</gene>
<sequence length="70" mass="7590">MAIIVKFDPSKCQGYANCLIEAPEIWDFDEDDDVALLLQEVVPESLRAKAEASARGCPAHAIAVENQSDA</sequence>
<keyword evidence="4" id="KW-0249">Electron transport</keyword>
<accession>A0A3L8PS68</accession>
<evidence type="ECO:0000313" key="8">
    <source>
        <dbReference type="EMBL" id="RLV57238.1"/>
    </source>
</evidence>
<proteinExistence type="predicted"/>
<evidence type="ECO:0000313" key="9">
    <source>
        <dbReference type="Proteomes" id="UP000282515"/>
    </source>
</evidence>
<evidence type="ECO:0000256" key="1">
    <source>
        <dbReference type="ARBA" id="ARBA00001927"/>
    </source>
</evidence>
<comment type="cofactor">
    <cofactor evidence="1">
        <name>[3Fe-4S] cluster</name>
        <dbReference type="ChEBI" id="CHEBI:21137"/>
    </cofactor>
</comment>
<reference evidence="8 9" key="1">
    <citation type="submission" date="2018-10" db="EMBL/GenBank/DDBJ databases">
        <title>Aeromicrobium sp. 9W16Y-2 whole genome shotgun sequence.</title>
        <authorList>
            <person name="Li F."/>
        </authorList>
    </citation>
    <scope>NUCLEOTIDE SEQUENCE [LARGE SCALE GENOMIC DNA]</scope>
    <source>
        <strain evidence="8 9">9W16Y-2</strain>
    </source>
</reference>
<name>A0A3L8PS68_9ACTN</name>
<dbReference type="InterPro" id="IPR051269">
    <property type="entry name" value="Fe-S_cluster_ET"/>
</dbReference>
<dbReference type="Gene3D" id="3.30.70.20">
    <property type="match status" value="1"/>
</dbReference>
<dbReference type="SUPFAM" id="SSF54862">
    <property type="entry name" value="4Fe-4S ferredoxins"/>
    <property type="match status" value="1"/>
</dbReference>
<dbReference type="Proteomes" id="UP000282515">
    <property type="component" value="Unassembled WGS sequence"/>
</dbReference>
<organism evidence="8 9">
    <name type="scientific">Aeromicrobium phragmitis</name>
    <dbReference type="NCBI Taxonomy" id="2478914"/>
    <lineage>
        <taxon>Bacteria</taxon>
        <taxon>Bacillati</taxon>
        <taxon>Actinomycetota</taxon>
        <taxon>Actinomycetes</taxon>
        <taxon>Propionibacteriales</taxon>
        <taxon>Nocardioidaceae</taxon>
        <taxon>Aeromicrobium</taxon>
    </lineage>
</organism>